<evidence type="ECO:0000313" key="1">
    <source>
        <dbReference type="EMBL" id="KAL1548088.1"/>
    </source>
</evidence>
<accession>A0ABD1GY90</accession>
<dbReference type="EMBL" id="JBEAFC010000007">
    <property type="protein sequence ID" value="KAL1548088.1"/>
    <property type="molecule type" value="Genomic_DNA"/>
</dbReference>
<protein>
    <submittedName>
        <fullName evidence="1">Long-chain-fatty-acid--[acyl-carrier-protein] ligase AEE15, chloroplastic</fullName>
        <ecNumber evidence="1">6.2.1.3</ecNumber>
    </submittedName>
</protein>
<proteinExistence type="predicted"/>
<keyword evidence="2" id="KW-1185">Reference proteome</keyword>
<dbReference type="SUPFAM" id="SSF56801">
    <property type="entry name" value="Acetyl-CoA synthetase-like"/>
    <property type="match status" value="1"/>
</dbReference>
<sequence length="78" mass="8968">MVEADAAELSKMKQINLLHEELRKWTLDCSFQVGPILVVDDPFTIDSGLMTPTMKIRRDRVVSLYQEEIDNLYKGIAQ</sequence>
<dbReference type="PANTHER" id="PTHR43813">
    <property type="entry name" value="ACYL-ACTIVATING ENZYME 16, CHLOROPLASTIC-RELATED"/>
    <property type="match status" value="1"/>
</dbReference>
<reference evidence="1 2" key="1">
    <citation type="submission" date="2024-06" db="EMBL/GenBank/DDBJ databases">
        <title>A chromosome level genome sequence of Diviner's sage (Salvia divinorum).</title>
        <authorList>
            <person name="Ford S.A."/>
            <person name="Ro D.-K."/>
            <person name="Ness R.W."/>
            <person name="Phillips M.A."/>
        </authorList>
    </citation>
    <scope>NUCLEOTIDE SEQUENCE [LARGE SCALE GENOMIC DNA]</scope>
    <source>
        <strain evidence="1">SAF-2024a</strain>
        <tissue evidence="1">Leaf</tissue>
    </source>
</reference>
<dbReference type="GO" id="GO:0004467">
    <property type="term" value="F:long-chain fatty acid-CoA ligase activity"/>
    <property type="evidence" value="ECO:0007669"/>
    <property type="project" value="UniProtKB-EC"/>
</dbReference>
<dbReference type="EC" id="6.2.1.3" evidence="1"/>
<dbReference type="InterPro" id="IPR052987">
    <property type="entry name" value="Chloroplast_AMP-bd_Enzymes"/>
</dbReference>
<evidence type="ECO:0000313" key="2">
    <source>
        <dbReference type="Proteomes" id="UP001567538"/>
    </source>
</evidence>
<comment type="caution">
    <text evidence="1">The sequence shown here is derived from an EMBL/GenBank/DDBJ whole genome shotgun (WGS) entry which is preliminary data.</text>
</comment>
<keyword evidence="1" id="KW-0436">Ligase</keyword>
<gene>
    <name evidence="1" type="primary">AAE15</name>
    <name evidence="1" type="ORF">AAHA92_16367</name>
</gene>
<organism evidence="1 2">
    <name type="scientific">Salvia divinorum</name>
    <name type="common">Maria pastora</name>
    <name type="synonym">Diviner's sage</name>
    <dbReference type="NCBI Taxonomy" id="28513"/>
    <lineage>
        <taxon>Eukaryota</taxon>
        <taxon>Viridiplantae</taxon>
        <taxon>Streptophyta</taxon>
        <taxon>Embryophyta</taxon>
        <taxon>Tracheophyta</taxon>
        <taxon>Spermatophyta</taxon>
        <taxon>Magnoliopsida</taxon>
        <taxon>eudicotyledons</taxon>
        <taxon>Gunneridae</taxon>
        <taxon>Pentapetalae</taxon>
        <taxon>asterids</taxon>
        <taxon>lamiids</taxon>
        <taxon>Lamiales</taxon>
        <taxon>Lamiaceae</taxon>
        <taxon>Nepetoideae</taxon>
        <taxon>Mentheae</taxon>
        <taxon>Salviinae</taxon>
        <taxon>Salvia</taxon>
        <taxon>Salvia subgen. Calosphace</taxon>
    </lineage>
</organism>
<dbReference type="Proteomes" id="UP001567538">
    <property type="component" value="Unassembled WGS sequence"/>
</dbReference>
<name>A0ABD1GY90_SALDI</name>
<dbReference type="PANTHER" id="PTHR43813:SF1">
    <property type="entry name" value="ACYL-ACTIVATING ENZYME 16, CHLOROPLASTIC-RELATED"/>
    <property type="match status" value="1"/>
</dbReference>
<dbReference type="AlphaFoldDB" id="A0ABD1GY90"/>